<dbReference type="RefSeq" id="WP_209136690.1">
    <property type="nucleotide sequence ID" value="NZ_JAGHKO010000001.1"/>
</dbReference>
<evidence type="ECO:0000256" key="1">
    <source>
        <dbReference type="SAM" id="MobiDB-lite"/>
    </source>
</evidence>
<feature type="region of interest" description="Disordered" evidence="1">
    <location>
        <begin position="24"/>
        <end position="55"/>
    </location>
</feature>
<reference evidence="2 3" key="1">
    <citation type="submission" date="2021-03" db="EMBL/GenBank/DDBJ databases">
        <title>Assistant Professor.</title>
        <authorList>
            <person name="Huq M.A."/>
        </authorList>
    </citation>
    <scope>NUCLEOTIDE SEQUENCE [LARGE SCALE GENOMIC DNA]</scope>
    <source>
        <strain evidence="2 3">MAH-29</strain>
    </source>
</reference>
<keyword evidence="3" id="KW-1185">Reference proteome</keyword>
<comment type="caution">
    <text evidence="2">The sequence shown here is derived from an EMBL/GenBank/DDBJ whole genome shotgun (WGS) entry which is preliminary data.</text>
</comment>
<evidence type="ECO:0000313" key="2">
    <source>
        <dbReference type="EMBL" id="MBO9198631.1"/>
    </source>
</evidence>
<gene>
    <name evidence="2" type="ORF">J7I42_00050</name>
</gene>
<proteinExistence type="predicted"/>
<evidence type="ECO:0008006" key="4">
    <source>
        <dbReference type="Google" id="ProtNLM"/>
    </source>
</evidence>
<accession>A0ABS3YL61</accession>
<organism evidence="2 3">
    <name type="scientific">Niastella soli</name>
    <dbReference type="NCBI Taxonomy" id="2821487"/>
    <lineage>
        <taxon>Bacteria</taxon>
        <taxon>Pseudomonadati</taxon>
        <taxon>Bacteroidota</taxon>
        <taxon>Chitinophagia</taxon>
        <taxon>Chitinophagales</taxon>
        <taxon>Chitinophagaceae</taxon>
        <taxon>Niastella</taxon>
    </lineage>
</organism>
<sequence>MKSRNFLLLIAVFVFVFVACSKEKSDESGIPPGGTPTDTIPQPGDTTGTNPGNTSEVGTWKFMSVQVTGSQTAEFSQSGIPLKAVNASNFTSENNGGTMTFDSSIMTAVDITFSVNTNTTTYIYQGNTILDSVKTPITQTFPPQSATSDYERVGADSLHFQDSGFLDVLTGGLLPNAPSGCKVSFNGNTMKMTIAYDAVTTQDYQGIPAKITAHEVMVVTLQKQ</sequence>
<name>A0ABS3YL61_9BACT</name>
<evidence type="ECO:0000313" key="3">
    <source>
        <dbReference type="Proteomes" id="UP000677244"/>
    </source>
</evidence>
<dbReference type="PROSITE" id="PS51257">
    <property type="entry name" value="PROKAR_LIPOPROTEIN"/>
    <property type="match status" value="1"/>
</dbReference>
<dbReference type="EMBL" id="JAGHKO010000001">
    <property type="protein sequence ID" value="MBO9198631.1"/>
    <property type="molecule type" value="Genomic_DNA"/>
</dbReference>
<protein>
    <recommendedName>
        <fullName evidence="4">Lipocalin-like domain-containing protein</fullName>
    </recommendedName>
</protein>
<feature type="compositionally biased region" description="Low complexity" evidence="1">
    <location>
        <begin position="35"/>
        <end position="54"/>
    </location>
</feature>
<dbReference type="Proteomes" id="UP000677244">
    <property type="component" value="Unassembled WGS sequence"/>
</dbReference>